<dbReference type="Gene3D" id="1.20.1060.10">
    <property type="entry name" value="Taq DNA Polymerase, Chain T, domain 4"/>
    <property type="match status" value="1"/>
</dbReference>
<dbReference type="EMBL" id="LR796356">
    <property type="protein sequence ID" value="CAB4139341.1"/>
    <property type="molecule type" value="Genomic_DNA"/>
</dbReference>
<evidence type="ECO:0000259" key="2">
    <source>
        <dbReference type="SMART" id="SM00482"/>
    </source>
</evidence>
<dbReference type="Pfam" id="PF00476">
    <property type="entry name" value="DNA_pol_A"/>
    <property type="match status" value="1"/>
</dbReference>
<dbReference type="GO" id="GO:0003677">
    <property type="term" value="F:DNA binding"/>
    <property type="evidence" value="ECO:0007669"/>
    <property type="project" value="InterPro"/>
</dbReference>
<dbReference type="InterPro" id="IPR002298">
    <property type="entry name" value="DNA_polymerase_A"/>
</dbReference>
<dbReference type="InterPro" id="IPR036397">
    <property type="entry name" value="RNaseH_sf"/>
</dbReference>
<keyword evidence="3" id="KW-0378">Hydrolase</keyword>
<dbReference type="SUPFAM" id="SSF56672">
    <property type="entry name" value="DNA/RNA polymerases"/>
    <property type="match status" value="1"/>
</dbReference>
<dbReference type="InterPro" id="IPR001098">
    <property type="entry name" value="DNA-dir_DNA_pol_A_palm_dom"/>
</dbReference>
<keyword evidence="1" id="KW-0235">DNA replication</keyword>
<dbReference type="GO" id="GO:0003887">
    <property type="term" value="F:DNA-directed DNA polymerase activity"/>
    <property type="evidence" value="ECO:0007669"/>
    <property type="project" value="InterPro"/>
</dbReference>
<dbReference type="GO" id="GO:0006302">
    <property type="term" value="P:double-strand break repair"/>
    <property type="evidence" value="ECO:0007669"/>
    <property type="project" value="TreeGrafter"/>
</dbReference>
<dbReference type="PRINTS" id="PR00868">
    <property type="entry name" value="DNAPOLI"/>
</dbReference>
<dbReference type="SMART" id="SM00482">
    <property type="entry name" value="POLAc"/>
    <property type="match status" value="1"/>
</dbReference>
<dbReference type="GO" id="GO:0006261">
    <property type="term" value="P:DNA-templated DNA replication"/>
    <property type="evidence" value="ECO:0007669"/>
    <property type="project" value="InterPro"/>
</dbReference>
<dbReference type="PANTHER" id="PTHR10133:SF62">
    <property type="entry name" value="DNA POLYMERASE THETA"/>
    <property type="match status" value="1"/>
</dbReference>
<evidence type="ECO:0000256" key="1">
    <source>
        <dbReference type="ARBA" id="ARBA00023109"/>
    </source>
</evidence>
<dbReference type="PANTHER" id="PTHR10133">
    <property type="entry name" value="DNA POLYMERASE I"/>
    <property type="match status" value="1"/>
</dbReference>
<keyword evidence="1" id="KW-1194">Viral DNA replication</keyword>
<dbReference type="SUPFAM" id="SSF53098">
    <property type="entry name" value="Ribonuclease H-like"/>
    <property type="match status" value="1"/>
</dbReference>
<dbReference type="Gene3D" id="3.30.420.10">
    <property type="entry name" value="Ribonuclease H-like superfamily/Ribonuclease H"/>
    <property type="match status" value="1"/>
</dbReference>
<reference evidence="3" key="1">
    <citation type="submission" date="2020-04" db="EMBL/GenBank/DDBJ databases">
        <authorList>
            <person name="Chiriac C."/>
            <person name="Salcher M."/>
            <person name="Ghai R."/>
            <person name="Kavagutti S V."/>
        </authorList>
    </citation>
    <scope>NUCLEOTIDE SEQUENCE</scope>
</reference>
<dbReference type="GO" id="GO:0039693">
    <property type="term" value="P:viral DNA genome replication"/>
    <property type="evidence" value="ECO:0007669"/>
    <property type="project" value="UniProtKB-KW"/>
</dbReference>
<dbReference type="InterPro" id="IPR043502">
    <property type="entry name" value="DNA/RNA_pol_sf"/>
</dbReference>
<evidence type="ECO:0000313" key="3">
    <source>
        <dbReference type="EMBL" id="CAB4139341.1"/>
    </source>
</evidence>
<sequence>MTARRAVAFDIETNGFLDNLTKVHSLVIRDAVTGELLASCAHHPKFHTMQQGLAILSEASALIGHNIIKFDLPALEKVFGWKPAADQKIVDTLVCTRLIWSDIADGDVRRVRMKRLPSKLLGSHKLEAWGYRLGEMKGEFDPGEDAWATWSEEMQVYCEQDVAVTVALWALIRKQKYSPRALRLEHDFAEIMAKQERFGFWFNEDAARSLYADLVAERLDLRQQLQVAFPPITVMEPFTPKRTVVSKGWFAGVTIHRPKVVTFNPGSRQMIADRLREKGWVPADFTPTGQAKIDETILLGLPYPEAKLLARYFLVEKRIGQIAEGDQAWLRLVRKGRIHGSVITNGAVTGRCTHSNPNIAQVPKVGSPWGLECRALFGATPGRVQVGADLAGLELRCLAHFMAQWDGGAYAKVLLEGDIHWVNVQALGLTQEDRDDTRKRHKLFRNGSKTFIYGFLYGAGDAKAGAIVFDIISALEVAGEDASDLRNKFFPSTPADTAPTEDALRAAGKKLKTQFLKRTPALSQLRKWVEEEAKGRGHLLGLDDRKLRVRSMHAALNTLLQSAGALIAKLATVLAYRNLSSAGYKWGKDFAFVAHVHDEVQVETREEIAENVGNIIVQSMREAGEQFDLLCPIDGEWKVGRTWADTH</sequence>
<dbReference type="InterPro" id="IPR012337">
    <property type="entry name" value="RNaseH-like_sf"/>
</dbReference>
<accession>A0A6J5LZ13</accession>
<gene>
    <name evidence="3" type="ORF">UFOVP347_16</name>
</gene>
<organism evidence="3">
    <name type="scientific">uncultured Caudovirales phage</name>
    <dbReference type="NCBI Taxonomy" id="2100421"/>
    <lineage>
        <taxon>Viruses</taxon>
        <taxon>Duplodnaviria</taxon>
        <taxon>Heunggongvirae</taxon>
        <taxon>Uroviricota</taxon>
        <taxon>Caudoviricetes</taxon>
        <taxon>Peduoviridae</taxon>
        <taxon>Maltschvirus</taxon>
        <taxon>Maltschvirus maltsch</taxon>
    </lineage>
</organism>
<dbReference type="GO" id="GO:0004527">
    <property type="term" value="F:exonuclease activity"/>
    <property type="evidence" value="ECO:0007669"/>
    <property type="project" value="UniProtKB-KW"/>
</dbReference>
<proteinExistence type="predicted"/>
<name>A0A6J5LZ13_9CAUD</name>
<keyword evidence="3" id="KW-0540">Nuclease</keyword>
<dbReference type="Gene3D" id="3.30.70.370">
    <property type="match status" value="2"/>
</dbReference>
<protein>
    <submittedName>
        <fullName evidence="3">PolA DNA polymerase I - 3'-5' exonuclease and polymerase domains</fullName>
    </submittedName>
</protein>
<feature type="domain" description="DNA-directed DNA polymerase family A palm" evidence="2">
    <location>
        <begin position="370"/>
        <end position="608"/>
    </location>
</feature>
<keyword evidence="3" id="KW-0269">Exonuclease</keyword>